<organism evidence="6">
    <name type="scientific">Tepidanaerobacter syntrophicus</name>
    <dbReference type="NCBI Taxonomy" id="224999"/>
    <lineage>
        <taxon>Bacteria</taxon>
        <taxon>Bacillati</taxon>
        <taxon>Bacillota</taxon>
        <taxon>Clostridia</taxon>
        <taxon>Thermosediminibacterales</taxon>
        <taxon>Tepidanaerobacteraceae</taxon>
        <taxon>Tepidanaerobacter</taxon>
    </lineage>
</organism>
<keyword evidence="4 5" id="KW-0472">Membrane</keyword>
<feature type="transmembrane region" description="Helical" evidence="5">
    <location>
        <begin position="206"/>
        <end position="224"/>
    </location>
</feature>
<dbReference type="Pfam" id="PF02535">
    <property type="entry name" value="Zip"/>
    <property type="match status" value="1"/>
</dbReference>
<dbReference type="Proteomes" id="UP000062160">
    <property type="component" value="Unassembled WGS sequence"/>
</dbReference>
<evidence type="ECO:0000256" key="4">
    <source>
        <dbReference type="ARBA" id="ARBA00023136"/>
    </source>
</evidence>
<feature type="transmembrane region" description="Helical" evidence="5">
    <location>
        <begin position="236"/>
        <end position="258"/>
    </location>
</feature>
<dbReference type="PANTHER" id="PTHR11040:SF205">
    <property type="entry name" value="ZINC TRANSPORTER ZUPT"/>
    <property type="match status" value="1"/>
</dbReference>
<gene>
    <name evidence="6" type="ORF">TSYNT_7464</name>
</gene>
<evidence type="ECO:0000256" key="5">
    <source>
        <dbReference type="SAM" id="Phobius"/>
    </source>
</evidence>
<evidence type="ECO:0000256" key="2">
    <source>
        <dbReference type="ARBA" id="ARBA00022692"/>
    </source>
</evidence>
<dbReference type="EMBL" id="DF977001">
    <property type="protein sequence ID" value="GAQ25438.1"/>
    <property type="molecule type" value="Genomic_DNA"/>
</dbReference>
<feature type="transmembrane region" description="Helical" evidence="5">
    <location>
        <begin position="143"/>
        <end position="168"/>
    </location>
</feature>
<proteinExistence type="predicted"/>
<evidence type="ECO:0000256" key="3">
    <source>
        <dbReference type="ARBA" id="ARBA00022989"/>
    </source>
</evidence>
<dbReference type="GO" id="GO:0016020">
    <property type="term" value="C:membrane"/>
    <property type="evidence" value="ECO:0007669"/>
    <property type="project" value="UniProtKB-SubCell"/>
</dbReference>
<accession>A0A0U9HF89</accession>
<feature type="transmembrane region" description="Helical" evidence="5">
    <location>
        <begin position="115"/>
        <end position="137"/>
    </location>
</feature>
<reference evidence="6" key="1">
    <citation type="journal article" date="2016" name="Genome Announc.">
        <title>Draft Genome Sequence of the Syntrophic Lactate-Degrading Bacterium Tepidanaerobacter syntrophicus JLT.</title>
        <authorList>
            <person name="Matsuura N."/>
            <person name="Ohashi A."/>
            <person name="Tourlousse D.M."/>
            <person name="Sekiguchi Y."/>
        </authorList>
    </citation>
    <scope>NUCLEOTIDE SEQUENCE [LARGE SCALE GENOMIC DNA]</scope>
    <source>
        <strain evidence="6">JL</strain>
    </source>
</reference>
<dbReference type="AlphaFoldDB" id="A0A0U9HF89"/>
<sequence length="259" mass="27842">MDQRALTALAISVLAGMSTMLGSVLIFFAKSKSEKIVSCSLGFAAGVMISVSFSDLLPQAQRAIGIYTGESRAVVFSVIFMALGLLAALSIDYFVPHEEFDTEKNDKPHKNLYRVGFVSMLAITLHNFPEGVATFMAGYNDPVLGASIGIAIAFHNIPEGISVAMPIYFATQSKATALKYTFLSGIAEPIGAILTFLALRPFINDFLLGATFAVVAGIMIYISFEELIPTSRQYGYSRLALLSSFAGICLMPLTGVIFM</sequence>
<feature type="transmembrane region" description="Helical" evidence="5">
    <location>
        <begin position="6"/>
        <end position="29"/>
    </location>
</feature>
<keyword evidence="2 5" id="KW-0812">Transmembrane</keyword>
<dbReference type="STRING" id="224999.GCA_001485475_01455"/>
<dbReference type="InterPro" id="IPR003689">
    <property type="entry name" value="ZIP"/>
</dbReference>
<keyword evidence="3 5" id="KW-1133">Transmembrane helix</keyword>
<evidence type="ECO:0000256" key="1">
    <source>
        <dbReference type="ARBA" id="ARBA00004141"/>
    </source>
</evidence>
<dbReference type="PANTHER" id="PTHR11040">
    <property type="entry name" value="ZINC/IRON TRANSPORTER"/>
    <property type="match status" value="1"/>
</dbReference>
<evidence type="ECO:0000313" key="7">
    <source>
        <dbReference type="Proteomes" id="UP000062160"/>
    </source>
</evidence>
<comment type="subcellular location">
    <subcellularLocation>
        <location evidence="1">Membrane</location>
        <topology evidence="1">Multi-pass membrane protein</topology>
    </subcellularLocation>
</comment>
<feature type="transmembrane region" description="Helical" evidence="5">
    <location>
        <begin position="36"/>
        <end position="53"/>
    </location>
</feature>
<dbReference type="OrthoDB" id="9787346at2"/>
<dbReference type="GO" id="GO:0005385">
    <property type="term" value="F:zinc ion transmembrane transporter activity"/>
    <property type="evidence" value="ECO:0007669"/>
    <property type="project" value="TreeGrafter"/>
</dbReference>
<feature type="transmembrane region" description="Helical" evidence="5">
    <location>
        <begin position="73"/>
        <end position="95"/>
    </location>
</feature>
<keyword evidence="7" id="KW-1185">Reference proteome</keyword>
<feature type="transmembrane region" description="Helical" evidence="5">
    <location>
        <begin position="180"/>
        <end position="200"/>
    </location>
</feature>
<dbReference type="NCBIfam" id="NF003243">
    <property type="entry name" value="PRK04201.1"/>
    <property type="match status" value="1"/>
</dbReference>
<evidence type="ECO:0000313" key="6">
    <source>
        <dbReference type="EMBL" id="GAQ25438.1"/>
    </source>
</evidence>
<dbReference type="RefSeq" id="WP_083497696.1">
    <property type="nucleotide sequence ID" value="NZ_BSDW01000001.1"/>
</dbReference>
<protein>
    <submittedName>
        <fullName evidence="6">Zinc transporter, ZIP family</fullName>
    </submittedName>
</protein>
<name>A0A0U9HF89_9FIRM</name>